<sequence length="1204" mass="137585">MLVHLRQCCNYRKSLDLPDFEQLLLCLSVEKPGITTIPEKPLLLKLWSCILLLGLMLAFVDQGKAQAPFPAATHSNFRFKKFAINSDSLLLDTVSIIPKTFAIAGVDTSTYHLDFVQARVYWKKRPTTDTVLVTYRVFPYKLNSVVQRLSYESVMNNFYMAPYEFNAGGNESKGLFDFGSIQYNGSFGRALSFGNNQDAVVNSTFQLQLNGMLKDSIEIAAALSDNNIPIQPDGTTQQLNEFDQVFLQFKKKNWQLNLGDIDIRQNNMYFLNFYKRLQGISFQTTSHLSPSVQSTTLVSGSIAKGKFTRNVLQGMEGNQGPYRLTGANNEFFFIVLANTERVYLDGELLQRGEDRDYIINYNTAEVTFMPNRMITKDSRIQIEFEYADRNYLNANLYAYQEIGINDKLKLKVSAFNNSDAKNSQINQTLDTRQKQFLYEVGDSIGKALYPTVALDTFSKDKILYERVYDSSGITIDSFYKYSVDPAVARYTLSFTDLGQGNGDYVPEFNGANGKVFRFVPRVNGMKQGRYEPVMILVTPKKQQLISIGADYQVDKNNSIKTEFALSNNDVNTFSSKDGGDDKGIATKVQYTNVTALGSPGKLSLTSNIDVEHVDKKFKPLERLRYVEFSRDWGLPLLVQPATENIIRFSTALKDKNNHGLSYQFMSYQRSDNYKGFQNLVQHSANWFGWSISNQFAITQFNTISSKGSYIRPVIDISKELKMLGSLKLGFKYALEKNDVRDKVKDTLGLQSFSFDTYTAYLKSNEKKKNKYGVTFFTRADKYPRSKEMVKADRSYNVNFQAEIVQSSKHQLLFNATYRVLKVYDNTFSRQENDKTILGRTEYLVNEWKGLLTGSVLYELGTGQEQRRDFAYLEVPAGQGQYTWNDYNNDGIQQLNEFETALFQDQAKFIRIFIPTNQFTKANYTTLNYNFSFNPKAALNYEGVSNIGKFISRFNWQTSMQKSKKSIAKGDFEFNPFKYEISDTALLTLATSFINTVSFNRFSSKWGVDISNLQNTGKALLTYGYESRKLNDWIAKLRWNLSTSLTLDINSKKGLNALYTPNSSFSNRNYALSIYNAEPRISYIRGTVFRIQTSYRYELKENSPEYGGERSLSNALNLETKYNVLQNSSINAKFTYNKIRYDYPANTTVSYIMLDGLLPGANYLWSIDFTKRLLNNVELNFQYEGRKPGEARTVHVGRAAIRALF</sequence>
<proteinExistence type="predicted"/>
<evidence type="ECO:0008006" key="3">
    <source>
        <dbReference type="Google" id="ProtNLM"/>
    </source>
</evidence>
<dbReference type="Proteomes" id="UP000184048">
    <property type="component" value="Unassembled WGS sequence"/>
</dbReference>
<accession>A0A1M4WWK6</accession>
<dbReference type="STRING" id="1121884.SAMN02745131_01251"/>
<name>A0A1M4WWK6_9BACT</name>
<evidence type="ECO:0000313" key="1">
    <source>
        <dbReference type="EMBL" id="SHE85671.1"/>
    </source>
</evidence>
<reference evidence="1 2" key="1">
    <citation type="submission" date="2016-11" db="EMBL/GenBank/DDBJ databases">
        <authorList>
            <person name="Jaros S."/>
            <person name="Januszkiewicz K."/>
            <person name="Wedrychowicz H."/>
        </authorList>
    </citation>
    <scope>NUCLEOTIDE SEQUENCE [LARGE SCALE GENOMIC DNA]</scope>
    <source>
        <strain evidence="1 2">DSM 18119</strain>
    </source>
</reference>
<dbReference type="AlphaFoldDB" id="A0A1M4WWK6"/>
<keyword evidence="2" id="KW-1185">Reference proteome</keyword>
<gene>
    <name evidence="1" type="ORF">SAMN02745131_01251</name>
</gene>
<evidence type="ECO:0000313" key="2">
    <source>
        <dbReference type="Proteomes" id="UP000184048"/>
    </source>
</evidence>
<protein>
    <recommendedName>
        <fullName evidence="3">Cell surface protein SprA</fullName>
    </recommendedName>
</protein>
<dbReference type="EMBL" id="FQUU01000004">
    <property type="protein sequence ID" value="SHE85671.1"/>
    <property type="molecule type" value="Genomic_DNA"/>
</dbReference>
<organism evidence="1 2">
    <name type="scientific">Flavisolibacter ginsengisoli DSM 18119</name>
    <dbReference type="NCBI Taxonomy" id="1121884"/>
    <lineage>
        <taxon>Bacteria</taxon>
        <taxon>Pseudomonadati</taxon>
        <taxon>Bacteroidota</taxon>
        <taxon>Chitinophagia</taxon>
        <taxon>Chitinophagales</taxon>
        <taxon>Chitinophagaceae</taxon>
        <taxon>Flavisolibacter</taxon>
    </lineage>
</organism>